<dbReference type="GeneID" id="19210546"/>
<name>A0A5M3MLM5_CONPW</name>
<proteinExistence type="predicted"/>
<dbReference type="KEGG" id="cput:CONPUDRAFT_83200"/>
<dbReference type="RefSeq" id="XP_007770307.1">
    <property type="nucleotide sequence ID" value="XM_007772117.1"/>
</dbReference>
<gene>
    <name evidence="1" type="ORF">CONPUDRAFT_83200</name>
</gene>
<dbReference type="EMBL" id="JH711580">
    <property type="protein sequence ID" value="EIW80003.1"/>
    <property type="molecule type" value="Genomic_DNA"/>
</dbReference>
<dbReference type="AlphaFoldDB" id="A0A5M3MLM5"/>
<organism evidence="1 2">
    <name type="scientific">Coniophora puteana (strain RWD-64-598)</name>
    <name type="common">Brown rot fungus</name>
    <dbReference type="NCBI Taxonomy" id="741705"/>
    <lineage>
        <taxon>Eukaryota</taxon>
        <taxon>Fungi</taxon>
        <taxon>Dikarya</taxon>
        <taxon>Basidiomycota</taxon>
        <taxon>Agaricomycotina</taxon>
        <taxon>Agaricomycetes</taxon>
        <taxon>Agaricomycetidae</taxon>
        <taxon>Boletales</taxon>
        <taxon>Coniophorineae</taxon>
        <taxon>Coniophoraceae</taxon>
        <taxon>Coniophora</taxon>
    </lineage>
</organism>
<accession>A0A5M3MLM5</accession>
<dbReference type="Proteomes" id="UP000053558">
    <property type="component" value="Unassembled WGS sequence"/>
</dbReference>
<sequence>MVQWLEGLRAGRGVGLIPQARDAVSVLLPLLQALSDGVQDAERVDREAVMSRSKSASFKTSR</sequence>
<evidence type="ECO:0000313" key="1">
    <source>
        <dbReference type="EMBL" id="EIW80003.1"/>
    </source>
</evidence>
<reference evidence="2" key="1">
    <citation type="journal article" date="2012" name="Science">
        <title>The Paleozoic origin of enzymatic lignin decomposition reconstructed from 31 fungal genomes.</title>
        <authorList>
            <person name="Floudas D."/>
            <person name="Binder M."/>
            <person name="Riley R."/>
            <person name="Barry K."/>
            <person name="Blanchette R.A."/>
            <person name="Henrissat B."/>
            <person name="Martinez A.T."/>
            <person name="Otillar R."/>
            <person name="Spatafora J.W."/>
            <person name="Yadav J.S."/>
            <person name="Aerts A."/>
            <person name="Benoit I."/>
            <person name="Boyd A."/>
            <person name="Carlson A."/>
            <person name="Copeland A."/>
            <person name="Coutinho P.M."/>
            <person name="de Vries R.P."/>
            <person name="Ferreira P."/>
            <person name="Findley K."/>
            <person name="Foster B."/>
            <person name="Gaskell J."/>
            <person name="Glotzer D."/>
            <person name="Gorecki P."/>
            <person name="Heitman J."/>
            <person name="Hesse C."/>
            <person name="Hori C."/>
            <person name="Igarashi K."/>
            <person name="Jurgens J.A."/>
            <person name="Kallen N."/>
            <person name="Kersten P."/>
            <person name="Kohler A."/>
            <person name="Kuees U."/>
            <person name="Kumar T.K.A."/>
            <person name="Kuo A."/>
            <person name="LaButti K."/>
            <person name="Larrondo L.F."/>
            <person name="Lindquist E."/>
            <person name="Ling A."/>
            <person name="Lombard V."/>
            <person name="Lucas S."/>
            <person name="Lundell T."/>
            <person name="Martin R."/>
            <person name="McLaughlin D.J."/>
            <person name="Morgenstern I."/>
            <person name="Morin E."/>
            <person name="Murat C."/>
            <person name="Nagy L.G."/>
            <person name="Nolan M."/>
            <person name="Ohm R.A."/>
            <person name="Patyshakuliyeva A."/>
            <person name="Rokas A."/>
            <person name="Ruiz-Duenas F.J."/>
            <person name="Sabat G."/>
            <person name="Salamov A."/>
            <person name="Samejima M."/>
            <person name="Schmutz J."/>
            <person name="Slot J.C."/>
            <person name="St John F."/>
            <person name="Stenlid J."/>
            <person name="Sun H."/>
            <person name="Sun S."/>
            <person name="Syed K."/>
            <person name="Tsang A."/>
            <person name="Wiebenga A."/>
            <person name="Young D."/>
            <person name="Pisabarro A."/>
            <person name="Eastwood D.C."/>
            <person name="Martin F."/>
            <person name="Cullen D."/>
            <person name="Grigoriev I.V."/>
            <person name="Hibbett D.S."/>
        </authorList>
    </citation>
    <scope>NUCLEOTIDE SEQUENCE [LARGE SCALE GENOMIC DNA]</scope>
    <source>
        <strain evidence="2">RWD-64-598 SS2</strain>
    </source>
</reference>
<evidence type="ECO:0000313" key="2">
    <source>
        <dbReference type="Proteomes" id="UP000053558"/>
    </source>
</evidence>
<protein>
    <submittedName>
        <fullName evidence="1">Uncharacterized protein</fullName>
    </submittedName>
</protein>
<comment type="caution">
    <text evidence="1">The sequence shown here is derived from an EMBL/GenBank/DDBJ whole genome shotgun (WGS) entry which is preliminary data.</text>
</comment>
<keyword evidence="2" id="KW-1185">Reference proteome</keyword>